<keyword evidence="4" id="KW-1003">Cell membrane</keyword>
<dbReference type="EMBL" id="AJVK01033886">
    <property type="status" value="NOT_ANNOTATED_CDS"/>
    <property type="molecule type" value="Genomic_DNA"/>
</dbReference>
<dbReference type="PROSITE" id="PS50283">
    <property type="entry name" value="NA_SOLUT_SYMP_3"/>
    <property type="match status" value="2"/>
</dbReference>
<evidence type="ECO:0000256" key="5">
    <source>
        <dbReference type="ARBA" id="ARBA00022692"/>
    </source>
</evidence>
<evidence type="ECO:0000256" key="8">
    <source>
        <dbReference type="ARBA" id="ARBA00023065"/>
    </source>
</evidence>
<keyword evidence="9" id="KW-0472">Membrane</keyword>
<organism evidence="11 12">
    <name type="scientific">Phlebotomus papatasi</name>
    <name type="common">Sandfly</name>
    <dbReference type="NCBI Taxonomy" id="29031"/>
    <lineage>
        <taxon>Eukaryota</taxon>
        <taxon>Metazoa</taxon>
        <taxon>Ecdysozoa</taxon>
        <taxon>Arthropoda</taxon>
        <taxon>Hexapoda</taxon>
        <taxon>Insecta</taxon>
        <taxon>Pterygota</taxon>
        <taxon>Neoptera</taxon>
        <taxon>Endopterygota</taxon>
        <taxon>Diptera</taxon>
        <taxon>Nematocera</taxon>
        <taxon>Psychodoidea</taxon>
        <taxon>Psychodidae</taxon>
        <taxon>Phlebotomus</taxon>
        <taxon>Phlebotomus</taxon>
    </lineage>
</organism>
<evidence type="ECO:0000256" key="1">
    <source>
        <dbReference type="ARBA" id="ARBA00004651"/>
    </source>
</evidence>
<evidence type="ECO:0000256" key="3">
    <source>
        <dbReference type="ARBA" id="ARBA00022448"/>
    </source>
</evidence>
<dbReference type="VEuPathDB" id="VectorBase:PPAPM1_010969"/>
<keyword evidence="10" id="KW-0739">Sodium transport</keyword>
<dbReference type="InterPro" id="IPR051163">
    <property type="entry name" value="Sodium:Solute_Symporter_SSF"/>
</dbReference>
<evidence type="ECO:0000256" key="4">
    <source>
        <dbReference type="ARBA" id="ARBA00022475"/>
    </source>
</evidence>
<evidence type="ECO:0000256" key="10">
    <source>
        <dbReference type="ARBA" id="ARBA00023201"/>
    </source>
</evidence>
<evidence type="ECO:0000256" key="9">
    <source>
        <dbReference type="ARBA" id="ARBA00023136"/>
    </source>
</evidence>
<evidence type="ECO:0000256" key="2">
    <source>
        <dbReference type="ARBA" id="ARBA00006434"/>
    </source>
</evidence>
<dbReference type="PANTHER" id="PTHR42985">
    <property type="entry name" value="SODIUM-COUPLED MONOCARBOXYLATE TRANSPORTER"/>
    <property type="match status" value="1"/>
</dbReference>
<evidence type="ECO:0000256" key="6">
    <source>
        <dbReference type="ARBA" id="ARBA00022989"/>
    </source>
</evidence>
<dbReference type="Proteomes" id="UP000092462">
    <property type="component" value="Unassembled WGS sequence"/>
</dbReference>
<evidence type="ECO:0000313" key="12">
    <source>
        <dbReference type="Proteomes" id="UP000092462"/>
    </source>
</evidence>
<keyword evidence="12" id="KW-1185">Reference proteome</keyword>
<accession>A0A1B0DGW8</accession>
<keyword evidence="5" id="KW-0812">Transmembrane</keyword>
<proteinExistence type="inferred from homology"/>
<dbReference type="Pfam" id="PF00474">
    <property type="entry name" value="SSF"/>
    <property type="match status" value="2"/>
</dbReference>
<keyword evidence="7" id="KW-0915">Sodium</keyword>
<dbReference type="NCBIfam" id="TIGR00813">
    <property type="entry name" value="sss"/>
    <property type="match status" value="2"/>
</dbReference>
<dbReference type="InterPro" id="IPR001734">
    <property type="entry name" value="Na/solute_symporter"/>
</dbReference>
<comment type="subcellular location">
    <subcellularLocation>
        <location evidence="1">Cell membrane</location>
        <topology evidence="1">Multi-pass membrane protein</topology>
    </subcellularLocation>
</comment>
<comment type="similarity">
    <text evidence="2">Belongs to the sodium:solute symporter (SSF) (TC 2.A.21) family.</text>
</comment>
<dbReference type="Gene3D" id="1.20.1730.10">
    <property type="entry name" value="Sodium/glucose cotransporter"/>
    <property type="match status" value="2"/>
</dbReference>
<keyword evidence="8" id="KW-0406">Ion transport</keyword>
<dbReference type="VEuPathDB" id="VectorBase:PPAI007402"/>
<dbReference type="GO" id="GO:0015293">
    <property type="term" value="F:symporter activity"/>
    <property type="evidence" value="ECO:0007669"/>
    <property type="project" value="TreeGrafter"/>
</dbReference>
<evidence type="ECO:0000313" key="11">
    <source>
        <dbReference type="EnsemblMetazoa" id="PPAI007402-PA"/>
    </source>
</evidence>
<dbReference type="InterPro" id="IPR038377">
    <property type="entry name" value="Na/Glc_symporter_sf"/>
</dbReference>
<dbReference type="AlphaFoldDB" id="A0A1B0DGW8"/>
<sequence>NLKLLPVSLSLAATTISGSTIVGQSIEVYAYGLHNWMLLATVLPWMLVIQYIFLPVFYDLQLMSSFTYFEMRFDRSVKHLASALYVITGMFLIPLTIYVPSLVFQEVTGINLYVITVIMGLLCIWYTALGGIKAVVWTDAFQCILIFVSGITIMIVGLRSVGGFENIWNALDRGQRLTFFKTEFDVEERGTMWSYLFSIFFVYVYQFGINQSCIQRYLSLSSFKKATTSVWIYGIFCAIVMFIEIVIGGIIFTTYEQCDPVSAGLVKKFDQIFPHFVQEKASLFPGFNGIFIAGIFAAGLSTTSTLLNTLSGTIYNDFLIKKLKRKENAFKIIMRGIVAVVGIIGICLVFVIEQMGTVFAITLQCLTLSTVGVFGLFVSGMIFPKINSKGAKCGVVLSMVAVGVLIIGGLNKTPDPPLQLRIDGCDFLNKYLFGGKNLKLLPVALSLAATAISGSTIVGQSTEVYAYGLHNWMVIPMELPKVLATMYIFLPVFYDLQLVSSFTYFELRFDRSVKHLASALYVITGMFLIPLTIYVPSLVFQEVTGINLYVITVIMGLLCIWYTALGGIKAVVWTDAFQCILIFASGITIMIVGLRSIGGFENIWNALDRGQRLTFFKTKFDIEERGNMWSYMFSTFFVYVYYFGVNQSSIQRYLSLPSLSKAKKSLWIFFIFTLLILVIELTIGGIIFTTYEECDPVSAGLVKKFDQIFPHFVQEKASLFPGFNGIFIAGIFAAGLSTTSTLLNTLSGTIYNDFLIKKLKRKENAFKIIMRGIVAVVGIIGIGLVFVIEQMGTIFSITTQCFTLSTVGVFGLFVSGMIFPKINSK</sequence>
<dbReference type="GO" id="GO:0005886">
    <property type="term" value="C:plasma membrane"/>
    <property type="evidence" value="ECO:0007669"/>
    <property type="project" value="UniProtKB-SubCell"/>
</dbReference>
<dbReference type="PANTHER" id="PTHR42985:SF21">
    <property type="entry name" value="SODIUM-DEPENDENT MULTIVITAMIN TRANSPORTER-LIKE PROTEIN"/>
    <property type="match status" value="1"/>
</dbReference>
<dbReference type="EnsemblMetazoa" id="PPAI007402-RA">
    <property type="protein sequence ID" value="PPAI007402-PA"/>
    <property type="gene ID" value="PPAI007402"/>
</dbReference>
<name>A0A1B0DGW8_PHLPP</name>
<keyword evidence="6" id="KW-1133">Transmembrane helix</keyword>
<protein>
    <submittedName>
        <fullName evidence="11">Uncharacterized protein</fullName>
    </submittedName>
</protein>
<dbReference type="VEuPathDB" id="VectorBase:PPAPM1_005849"/>
<reference evidence="11" key="1">
    <citation type="submission" date="2022-08" db="UniProtKB">
        <authorList>
            <consortium name="EnsemblMetazoa"/>
        </authorList>
    </citation>
    <scope>IDENTIFICATION</scope>
    <source>
        <strain evidence="11">Israel</strain>
    </source>
</reference>
<keyword evidence="3" id="KW-0813">Transport</keyword>
<dbReference type="GO" id="GO:0006814">
    <property type="term" value="P:sodium ion transport"/>
    <property type="evidence" value="ECO:0007669"/>
    <property type="project" value="UniProtKB-KW"/>
</dbReference>
<evidence type="ECO:0000256" key="7">
    <source>
        <dbReference type="ARBA" id="ARBA00023053"/>
    </source>
</evidence>